<gene>
    <name evidence="4" type="ordered locus">AXX17_At1g36730</name>
</gene>
<dbReference type="Proteomes" id="UP000078284">
    <property type="component" value="Chromosome 1"/>
</dbReference>
<sequence>MNMDLDQAIQEMSIKDDEPLVLSNQAQFCSIERNDCSILGRFLNPSPQRMSNWILDMPRIWRLYSTVRGVALSQERFQFFFKSEDDLIEILKTGVWTQDEWCVVMDRWIEKPTEEYLMFLPVWIRLRNIPVNYYTEETIKEIASCVGHVLKVKLDLEKSQAQDYIIVHVILDVRNPLRNFKEVQLPTGEIVSVTFDYERIRKRCFLCQRLTHEKVGCGSSQTGKTSFMDAVQRNSIAERVDKGMNEPKFKQAGLPSSLSETDWFEGKRVLTKKSGQLLSERMMATLSDAQRLCGVEETRTDSQELCDHRKAFQDGSFLSDNLDLDVESGFHSVLNDAGTSGLSIRQKNPRKRKATLVRNKQNSQEPNGKANDKEVSINIEFANVFKRKKDVAASVMSDCSKDNETTVVHDEPPQYQ</sequence>
<feature type="domain" description="Zinc knuckle CX2CX4HX4C" evidence="3">
    <location>
        <begin position="171"/>
        <end position="217"/>
    </location>
</feature>
<dbReference type="PANTHER" id="PTHR31286:SF178">
    <property type="entry name" value="DUF4283 DOMAIN-CONTAINING PROTEIN"/>
    <property type="match status" value="1"/>
</dbReference>
<protein>
    <recommendedName>
        <fullName evidence="6">DUF4283 domain-containing protein</fullName>
    </recommendedName>
</protein>
<evidence type="ECO:0000256" key="1">
    <source>
        <dbReference type="SAM" id="MobiDB-lite"/>
    </source>
</evidence>
<dbReference type="EMBL" id="LUHQ01000001">
    <property type="protein sequence ID" value="OAP16618.1"/>
    <property type="molecule type" value="Genomic_DNA"/>
</dbReference>
<feature type="domain" description="DUF4283" evidence="2">
    <location>
        <begin position="32"/>
        <end position="110"/>
    </location>
</feature>
<evidence type="ECO:0000313" key="5">
    <source>
        <dbReference type="Proteomes" id="UP000078284"/>
    </source>
</evidence>
<dbReference type="Pfam" id="PF14392">
    <property type="entry name" value="zf-CCHC_4"/>
    <property type="match status" value="1"/>
</dbReference>
<dbReference type="AlphaFoldDB" id="A0A178WE11"/>
<dbReference type="InterPro" id="IPR025836">
    <property type="entry name" value="Zn_knuckle_CX2CX4HX4C"/>
</dbReference>
<comment type="caution">
    <text evidence="4">The sequence shown here is derived from an EMBL/GenBank/DDBJ whole genome shotgun (WGS) entry which is preliminary data.</text>
</comment>
<dbReference type="PANTHER" id="PTHR31286">
    <property type="entry name" value="GLYCINE-RICH CELL WALL STRUCTURAL PROTEIN 1.8-LIKE"/>
    <property type="match status" value="1"/>
</dbReference>
<feature type="region of interest" description="Disordered" evidence="1">
    <location>
        <begin position="397"/>
        <end position="416"/>
    </location>
</feature>
<reference evidence="5" key="1">
    <citation type="journal article" date="2016" name="Proc. Natl. Acad. Sci. U.S.A.">
        <title>Chromosome-level assembly of Arabidopsis thaliana Ler reveals the extent of translocation and inversion polymorphisms.</title>
        <authorList>
            <person name="Zapata L."/>
            <person name="Ding J."/>
            <person name="Willing E.M."/>
            <person name="Hartwig B."/>
            <person name="Bezdan D."/>
            <person name="Jiao W.B."/>
            <person name="Patel V."/>
            <person name="Velikkakam James G."/>
            <person name="Koornneef M."/>
            <person name="Ossowski S."/>
            <person name="Schneeberger K."/>
        </authorList>
    </citation>
    <scope>NUCLEOTIDE SEQUENCE [LARGE SCALE GENOMIC DNA]</scope>
    <source>
        <strain evidence="5">cv. Landsberg erecta</strain>
    </source>
</reference>
<proteinExistence type="predicted"/>
<accession>A0A178WE11</accession>
<feature type="region of interest" description="Disordered" evidence="1">
    <location>
        <begin position="338"/>
        <end position="374"/>
    </location>
</feature>
<organism evidence="4 5">
    <name type="scientific">Arabidopsis thaliana</name>
    <name type="common">Mouse-ear cress</name>
    <dbReference type="NCBI Taxonomy" id="3702"/>
    <lineage>
        <taxon>Eukaryota</taxon>
        <taxon>Viridiplantae</taxon>
        <taxon>Streptophyta</taxon>
        <taxon>Embryophyta</taxon>
        <taxon>Tracheophyta</taxon>
        <taxon>Spermatophyta</taxon>
        <taxon>Magnoliopsida</taxon>
        <taxon>eudicotyledons</taxon>
        <taxon>Gunneridae</taxon>
        <taxon>Pentapetalae</taxon>
        <taxon>rosids</taxon>
        <taxon>malvids</taxon>
        <taxon>Brassicales</taxon>
        <taxon>Brassicaceae</taxon>
        <taxon>Camelineae</taxon>
        <taxon>Arabidopsis</taxon>
    </lineage>
</organism>
<name>A0A178WE11_ARATH</name>
<evidence type="ECO:0008006" key="6">
    <source>
        <dbReference type="Google" id="ProtNLM"/>
    </source>
</evidence>
<feature type="compositionally biased region" description="Basic and acidic residues" evidence="1">
    <location>
        <begin position="399"/>
        <end position="416"/>
    </location>
</feature>
<evidence type="ECO:0000259" key="2">
    <source>
        <dbReference type="Pfam" id="PF14111"/>
    </source>
</evidence>
<dbReference type="Pfam" id="PF14111">
    <property type="entry name" value="DUF4283"/>
    <property type="match status" value="1"/>
</dbReference>
<evidence type="ECO:0000313" key="4">
    <source>
        <dbReference type="EMBL" id="OAP16618.1"/>
    </source>
</evidence>
<dbReference type="InterPro" id="IPR025558">
    <property type="entry name" value="DUF4283"/>
</dbReference>
<dbReference type="InterPro" id="IPR040256">
    <property type="entry name" value="At4g02000-like"/>
</dbReference>
<evidence type="ECO:0000259" key="3">
    <source>
        <dbReference type="Pfam" id="PF14392"/>
    </source>
</evidence>